<evidence type="ECO:0000256" key="1">
    <source>
        <dbReference type="ARBA" id="ARBA00022614"/>
    </source>
</evidence>
<sequence length="512" mass="57768">MEGEIPNHHICPLSSLVELSIRNCYPVKREIPSDSFYRSSLEVSSVGDFNLMEIGIQGILSDIWNMSSLVELSLNNCNLKEGEILNRICHLSSLEELSLDGSHFCSIPTGITRLSNLRALNLSRSKKLQEIPELPLSLRRLKLSHCKKLQAIPELPSSLQLLDMHCTYGISSLSIHSLVNCFKSKLIQEPQISLGASDFGRSIVIPRSSGILEGTRNQSMGSNEVRIELPQNWYENNELLGFALCYCVPVTSEFELYCMLAIGANYQSKVEFECGSHWSKGIQIVIPGNNGIPKWISQQKKGAQITIELPMDCLKCKLNFHGHRYEFLDDLPSKFKSMDGLSSKFWPIGGLSFRSSHSCHHNGDELNGVWVAYYPEVAIPNQYKSNKWRHLKASFCGYLGSQQVKECGFHHIYMPEIVNRAIPQDTSIKGVKRDRTLILIQHPDVRRCCGTKSVAEDINANGQSCWDDTHGTDHDHSSMDTITQNIDDNVVDAQDDEEDHMHKWLYLLCKSI</sequence>
<feature type="domain" description="Disease resistance protein RPS4B/Roq1-like leucine-rich repeats" evidence="5">
    <location>
        <begin position="67"/>
        <end position="168"/>
    </location>
</feature>
<gene>
    <name evidence="6" type="ORF">PVL29_024964</name>
</gene>
<dbReference type="Gene3D" id="3.80.10.10">
    <property type="entry name" value="Ribonuclease Inhibitor"/>
    <property type="match status" value="1"/>
</dbReference>
<dbReference type="SUPFAM" id="SSF52047">
    <property type="entry name" value="RNI-like"/>
    <property type="match status" value="1"/>
</dbReference>
<evidence type="ECO:0000313" key="6">
    <source>
        <dbReference type="EMBL" id="KAJ9676226.1"/>
    </source>
</evidence>
<dbReference type="AlphaFoldDB" id="A0AA39D9R4"/>
<dbReference type="Proteomes" id="UP001168098">
    <property type="component" value="Unassembled WGS sequence"/>
</dbReference>
<keyword evidence="2" id="KW-0677">Repeat</keyword>
<evidence type="ECO:0000259" key="5">
    <source>
        <dbReference type="Pfam" id="PF23286"/>
    </source>
</evidence>
<feature type="domain" description="C-JID" evidence="4">
    <location>
        <begin position="217"/>
        <end position="251"/>
    </location>
</feature>
<dbReference type="EMBL" id="JARBHA010000018">
    <property type="protein sequence ID" value="KAJ9676226.1"/>
    <property type="molecule type" value="Genomic_DNA"/>
</dbReference>
<comment type="caution">
    <text evidence="6">The sequence shown here is derived from an EMBL/GenBank/DDBJ whole genome shotgun (WGS) entry which is preliminary data.</text>
</comment>
<evidence type="ECO:0000313" key="7">
    <source>
        <dbReference type="Proteomes" id="UP001168098"/>
    </source>
</evidence>
<organism evidence="6 7">
    <name type="scientific">Vitis rotundifolia</name>
    <name type="common">Muscadine grape</name>
    <dbReference type="NCBI Taxonomy" id="103349"/>
    <lineage>
        <taxon>Eukaryota</taxon>
        <taxon>Viridiplantae</taxon>
        <taxon>Streptophyta</taxon>
        <taxon>Embryophyta</taxon>
        <taxon>Tracheophyta</taxon>
        <taxon>Spermatophyta</taxon>
        <taxon>Magnoliopsida</taxon>
        <taxon>eudicotyledons</taxon>
        <taxon>Gunneridae</taxon>
        <taxon>Pentapetalae</taxon>
        <taxon>rosids</taxon>
        <taxon>Vitales</taxon>
        <taxon>Vitaceae</taxon>
        <taxon>Viteae</taxon>
        <taxon>Vitis</taxon>
    </lineage>
</organism>
<dbReference type="InterPro" id="IPR058546">
    <property type="entry name" value="RPS4B/Roq1-like_LRR"/>
</dbReference>
<reference evidence="6 7" key="1">
    <citation type="journal article" date="2023" name="BMC Biotechnol.">
        <title>Vitis rotundifolia cv Carlos genome sequencing.</title>
        <authorList>
            <person name="Huff M."/>
            <person name="Hulse-Kemp A."/>
            <person name="Scheffler B."/>
            <person name="Youngblood R."/>
            <person name="Simpson S."/>
            <person name="Babiker E."/>
            <person name="Staton M."/>
        </authorList>
    </citation>
    <scope>NUCLEOTIDE SEQUENCE [LARGE SCALE GENOMIC DNA]</scope>
    <source>
        <tissue evidence="6">Leaf</tissue>
    </source>
</reference>
<evidence type="ECO:0000256" key="2">
    <source>
        <dbReference type="ARBA" id="ARBA00022737"/>
    </source>
</evidence>
<accession>A0AA39D9R4</accession>
<feature type="domain" description="C-JID" evidence="4">
    <location>
        <begin position="290"/>
        <end position="416"/>
    </location>
</feature>
<protein>
    <submittedName>
        <fullName evidence="6">Uncharacterized protein</fullName>
    </submittedName>
</protein>
<keyword evidence="3" id="KW-0611">Plant defense</keyword>
<evidence type="ECO:0000259" key="4">
    <source>
        <dbReference type="Pfam" id="PF20160"/>
    </source>
</evidence>
<dbReference type="InterPro" id="IPR045344">
    <property type="entry name" value="C-JID"/>
</dbReference>
<keyword evidence="1" id="KW-0433">Leucine-rich repeat</keyword>
<proteinExistence type="predicted"/>
<dbReference type="Pfam" id="PF20160">
    <property type="entry name" value="C-JID"/>
    <property type="match status" value="2"/>
</dbReference>
<dbReference type="PANTHER" id="PTHR45752:SF195">
    <property type="entry name" value="LEUCINE-RICH REPEAT (LRR) FAMILY PROTEIN-RELATED"/>
    <property type="match status" value="1"/>
</dbReference>
<dbReference type="Pfam" id="PF23286">
    <property type="entry name" value="LRR_13"/>
    <property type="match status" value="1"/>
</dbReference>
<dbReference type="InterPro" id="IPR050715">
    <property type="entry name" value="LRR-SigEffector_domain"/>
</dbReference>
<keyword evidence="7" id="KW-1185">Reference proteome</keyword>
<name>A0AA39D9R4_VITRO</name>
<dbReference type="InterPro" id="IPR032675">
    <property type="entry name" value="LRR_dom_sf"/>
</dbReference>
<dbReference type="PANTHER" id="PTHR45752">
    <property type="entry name" value="LEUCINE-RICH REPEAT-CONTAINING"/>
    <property type="match status" value="1"/>
</dbReference>
<evidence type="ECO:0000256" key="3">
    <source>
        <dbReference type="ARBA" id="ARBA00022821"/>
    </source>
</evidence>